<evidence type="ECO:0000313" key="2">
    <source>
        <dbReference type="EMBL" id="CAE0684376.1"/>
    </source>
</evidence>
<organism evidence="3">
    <name type="scientific">Lotharella globosa</name>
    <dbReference type="NCBI Taxonomy" id="91324"/>
    <lineage>
        <taxon>Eukaryota</taxon>
        <taxon>Sar</taxon>
        <taxon>Rhizaria</taxon>
        <taxon>Cercozoa</taxon>
        <taxon>Chlorarachniophyceae</taxon>
        <taxon>Lotharella</taxon>
    </lineage>
</organism>
<proteinExistence type="predicted"/>
<dbReference type="PANTHER" id="PTHR47219:SF9">
    <property type="entry name" value="GTPASE ACTIVATING PROTEIN AND CENTROSOME-ASSOCIATED, ISOFORM B"/>
    <property type="match status" value="1"/>
</dbReference>
<dbReference type="AlphaFoldDB" id="A0A6V3US20"/>
<reference evidence="3" key="1">
    <citation type="submission" date="2021-01" db="EMBL/GenBank/DDBJ databases">
        <authorList>
            <person name="Corre E."/>
            <person name="Pelletier E."/>
            <person name="Niang G."/>
            <person name="Scheremetjew M."/>
            <person name="Finn R."/>
            <person name="Kale V."/>
            <person name="Holt S."/>
            <person name="Cochrane G."/>
            <person name="Meng A."/>
            <person name="Brown T."/>
            <person name="Cohen L."/>
        </authorList>
    </citation>
    <scope>NUCLEOTIDE SEQUENCE</scope>
    <source>
        <strain evidence="3">CCCM811</strain>
    </source>
</reference>
<dbReference type="PANTHER" id="PTHR47219">
    <property type="entry name" value="RAB GTPASE-ACTIVATING PROTEIN 1-LIKE"/>
    <property type="match status" value="1"/>
</dbReference>
<protein>
    <recommendedName>
        <fullName evidence="1">Rab-GAP TBC domain-containing protein</fullName>
    </recommendedName>
</protein>
<dbReference type="InterPro" id="IPR000195">
    <property type="entry name" value="Rab-GAP-TBC_dom"/>
</dbReference>
<dbReference type="SMART" id="SM00164">
    <property type="entry name" value="TBC"/>
    <property type="match status" value="1"/>
</dbReference>
<dbReference type="EMBL" id="HBIV01052749">
    <property type="protein sequence ID" value="CAE0684376.1"/>
    <property type="molecule type" value="Transcribed_RNA"/>
</dbReference>
<dbReference type="GO" id="GO:0031267">
    <property type="term" value="F:small GTPase binding"/>
    <property type="evidence" value="ECO:0007669"/>
    <property type="project" value="TreeGrafter"/>
</dbReference>
<evidence type="ECO:0000259" key="1">
    <source>
        <dbReference type="PROSITE" id="PS50086"/>
    </source>
</evidence>
<sequence length="416" mass="46807">MGATCCSKDTVKEFEWDDRPVPRHLKNRKPSTVTVIDLYEIRQCTAVAQDAFKSLTLESRLQRAKERIWEKKLGLHRKVLPCQASPTDLRTCKAVGTLASKAPYAPAVSIVTDLPHELDSTLLSLAAEGIPESLRASVWNLALHQDHHTAVDEDALESTTSKASLLHGSPSLPGRCIFSYFEMIKNIPPAPTSTEGKKDEGTSETTHQIWIDVARTLAHHPRLAGHHPWAKENREMLFRLITAFVQMPDQSSQGYTQGMNLIAAVLWLVVGEEMAFRGMRTMFHRGLRELYDEDFKSLKKLQKKFDENLLRTHPKVVGRMQTMGIDSGMFSTSWFLTCFTYNLKLDCVILIWDVIITSKRRIPEVLVAFAVAMIGTLKKTLLRASFDDIIDTLVRLPFATDDIPPLCKRAVKILGG</sequence>
<feature type="domain" description="Rab-GAP TBC" evidence="1">
    <location>
        <begin position="129"/>
        <end position="359"/>
    </location>
</feature>
<dbReference type="Gene3D" id="1.10.472.80">
    <property type="entry name" value="Ypt/Rab-GAP domain of gyp1p, domain 3"/>
    <property type="match status" value="1"/>
</dbReference>
<evidence type="ECO:0000313" key="3">
    <source>
        <dbReference type="EMBL" id="CAE0684377.1"/>
    </source>
</evidence>
<dbReference type="GO" id="GO:0005096">
    <property type="term" value="F:GTPase activator activity"/>
    <property type="evidence" value="ECO:0007669"/>
    <property type="project" value="TreeGrafter"/>
</dbReference>
<dbReference type="Pfam" id="PF00566">
    <property type="entry name" value="RabGAP-TBC"/>
    <property type="match status" value="1"/>
</dbReference>
<gene>
    <name evidence="2" type="ORF">LGLO00237_LOCUS36164</name>
    <name evidence="3" type="ORF">LGLO00237_LOCUS36165</name>
</gene>
<dbReference type="Gene3D" id="1.10.8.270">
    <property type="entry name" value="putative rabgap domain of human tbc1 domain family member 14 like domains"/>
    <property type="match status" value="1"/>
</dbReference>
<dbReference type="SUPFAM" id="SSF47923">
    <property type="entry name" value="Ypt/Rab-GAP domain of gyp1p"/>
    <property type="match status" value="2"/>
</dbReference>
<dbReference type="EMBL" id="HBIV01052750">
    <property type="protein sequence ID" value="CAE0684377.1"/>
    <property type="molecule type" value="Transcribed_RNA"/>
</dbReference>
<dbReference type="InterPro" id="IPR035969">
    <property type="entry name" value="Rab-GAP_TBC_sf"/>
</dbReference>
<dbReference type="PROSITE" id="PS50086">
    <property type="entry name" value="TBC_RABGAP"/>
    <property type="match status" value="1"/>
</dbReference>
<accession>A0A6V3US20</accession>
<dbReference type="InterPro" id="IPR050302">
    <property type="entry name" value="Rab_GAP_TBC_domain"/>
</dbReference>
<name>A0A6V3US20_9EUKA</name>